<organism evidence="1 2">
    <name type="scientific">Cardiocondyla obscurior</name>
    <dbReference type="NCBI Taxonomy" id="286306"/>
    <lineage>
        <taxon>Eukaryota</taxon>
        <taxon>Metazoa</taxon>
        <taxon>Ecdysozoa</taxon>
        <taxon>Arthropoda</taxon>
        <taxon>Hexapoda</taxon>
        <taxon>Insecta</taxon>
        <taxon>Pterygota</taxon>
        <taxon>Neoptera</taxon>
        <taxon>Endopterygota</taxon>
        <taxon>Hymenoptera</taxon>
        <taxon>Apocrita</taxon>
        <taxon>Aculeata</taxon>
        <taxon>Formicoidea</taxon>
        <taxon>Formicidae</taxon>
        <taxon>Myrmicinae</taxon>
        <taxon>Cardiocondyla</taxon>
    </lineage>
</organism>
<accession>A0AAW2EC46</accession>
<evidence type="ECO:0008006" key="3">
    <source>
        <dbReference type="Google" id="ProtNLM"/>
    </source>
</evidence>
<sequence length="90" mass="10453">MHVRDDILFLSFFFFFFFSRDGRVVVNLVIYPRYFSIISLREVVTIARCQTLRASSVVTPSLDGRSLRSFEEKTERNCLGERNLAAPLSK</sequence>
<evidence type="ECO:0000313" key="1">
    <source>
        <dbReference type="EMBL" id="KAL0099884.1"/>
    </source>
</evidence>
<dbReference type="EMBL" id="JADYXP020000027">
    <property type="protein sequence ID" value="KAL0099884.1"/>
    <property type="molecule type" value="Genomic_DNA"/>
</dbReference>
<reference evidence="1 2" key="1">
    <citation type="submission" date="2023-03" db="EMBL/GenBank/DDBJ databases">
        <title>High recombination rates correlate with genetic variation in Cardiocondyla obscurior ants.</title>
        <authorList>
            <person name="Errbii M."/>
        </authorList>
    </citation>
    <scope>NUCLEOTIDE SEQUENCE [LARGE SCALE GENOMIC DNA]</scope>
    <source>
        <strain evidence="1">Alpha-2009</strain>
        <tissue evidence="1">Whole body</tissue>
    </source>
</reference>
<keyword evidence="2" id="KW-1185">Reference proteome</keyword>
<dbReference type="Proteomes" id="UP001430953">
    <property type="component" value="Unassembled WGS sequence"/>
</dbReference>
<dbReference type="AlphaFoldDB" id="A0AAW2EC46"/>
<comment type="caution">
    <text evidence="1">The sequence shown here is derived from an EMBL/GenBank/DDBJ whole genome shotgun (WGS) entry which is preliminary data.</text>
</comment>
<protein>
    <recommendedName>
        <fullName evidence="3">Secreted protein</fullName>
    </recommendedName>
</protein>
<proteinExistence type="predicted"/>
<gene>
    <name evidence="1" type="ORF">PUN28_019959</name>
</gene>
<evidence type="ECO:0000313" key="2">
    <source>
        <dbReference type="Proteomes" id="UP001430953"/>
    </source>
</evidence>
<name>A0AAW2EC46_9HYME</name>